<dbReference type="PROSITE" id="PS51186">
    <property type="entry name" value="GNAT"/>
    <property type="match status" value="1"/>
</dbReference>
<dbReference type="EC" id="2.3.1.255" evidence="8"/>
<evidence type="ECO:0000256" key="11">
    <source>
        <dbReference type="ARBA" id="ARBA00048236"/>
    </source>
</evidence>
<sequence>MLFYKSFFKSMERVDWLSSNEGTIVGRGFIIRNVKKEDLPKVIYINEVTLPENYPEYFYEYHLDNWGRAFFLAEVDGRAVGYIMNRIETVMGLSRSFFQKKGHVVSIAVLEGYRRRGIGEALMRAGMKSMKDVYGAKSVYLEVRVSNDPAIKLYEKLGFKKVRVIEGYYSDGENAYVMEREL</sequence>
<dbReference type="InterPro" id="IPR016181">
    <property type="entry name" value="Acyl_CoA_acyltransferase"/>
</dbReference>
<dbReference type="CDD" id="cd04301">
    <property type="entry name" value="NAT_SF"/>
    <property type="match status" value="1"/>
</dbReference>
<evidence type="ECO:0000256" key="2">
    <source>
        <dbReference type="ARBA" id="ARBA00022490"/>
    </source>
</evidence>
<dbReference type="Proteomes" id="UP000007391">
    <property type="component" value="Chromosome"/>
</dbReference>
<evidence type="ECO:0000259" key="17">
    <source>
        <dbReference type="PROSITE" id="PS51186"/>
    </source>
</evidence>
<dbReference type="HOGENOM" id="CLU_013985_23_0_2"/>
<dbReference type="PANTHER" id="PTHR23091">
    <property type="entry name" value="N-TERMINAL ACETYLTRANSFERASE"/>
    <property type="match status" value="1"/>
</dbReference>
<name>I0A304_FERFK</name>
<dbReference type="KEGG" id="ffo:FFONT_1373"/>
<keyword evidence="6" id="KW-0012">Acyltransferase</keyword>
<evidence type="ECO:0000313" key="18">
    <source>
        <dbReference type="EMBL" id="AFH43361.1"/>
    </source>
</evidence>
<dbReference type="FunFam" id="3.40.630.30:FF:000200">
    <property type="entry name" value="N-alpha-acetyltransferase"/>
    <property type="match status" value="1"/>
</dbReference>
<feature type="domain" description="N-acetyltransferase" evidence="17">
    <location>
        <begin position="29"/>
        <end position="182"/>
    </location>
</feature>
<comment type="catalytic activity">
    <reaction evidence="10">
        <text>N-terminal L-seryl-[protein] + acetyl-CoA = N-terminal N(alpha)-acetyl-L-seryl-[protein] + CoA + H(+)</text>
        <dbReference type="Rhea" id="RHEA:50504"/>
        <dbReference type="Rhea" id="RHEA-COMP:12703"/>
        <dbReference type="Rhea" id="RHEA-COMP:12704"/>
        <dbReference type="ChEBI" id="CHEBI:15378"/>
        <dbReference type="ChEBI" id="CHEBI:57287"/>
        <dbReference type="ChEBI" id="CHEBI:57288"/>
        <dbReference type="ChEBI" id="CHEBI:64738"/>
        <dbReference type="ChEBI" id="CHEBI:83690"/>
        <dbReference type="EC" id="2.3.1.255"/>
    </reaction>
</comment>
<dbReference type="PANTHER" id="PTHR23091:SF4">
    <property type="entry name" value="N-TERMINAL AMINO-ACID N(ALPHA)-ACETYLTRANSFERASE NATA"/>
    <property type="match status" value="1"/>
</dbReference>
<dbReference type="InterPro" id="IPR045047">
    <property type="entry name" value="Ard1-like"/>
</dbReference>
<evidence type="ECO:0000256" key="16">
    <source>
        <dbReference type="ARBA" id="ARBA00080792"/>
    </source>
</evidence>
<reference evidence="18 19" key="2">
    <citation type="journal article" date="2014" name="Extremophiles">
        <title>Analysis of the complete genome of Fervidococcus fontis confirms the distinct phylogenetic position of the order Fervidicoccales and suggests its environmental function.</title>
        <authorList>
            <person name="Lebedinsky A.V."/>
            <person name="Mardanov A.V."/>
            <person name="Kublanov I.V."/>
            <person name="Gumerov V.M."/>
            <person name="Beletsky A.V."/>
            <person name="Perevalova A.A."/>
            <person name="Bidzhieva S.Kh."/>
            <person name="Bonch-Osmolovskaya E.A."/>
            <person name="Skryabin K.G."/>
            <person name="Ravin N.V."/>
        </authorList>
    </citation>
    <scope>NUCLEOTIDE SEQUENCE [LARGE SCALE GENOMIC DNA]</scope>
    <source>
        <strain evidence="19">DSM 19380 / VKM B-2539 / Kam940</strain>
    </source>
</reference>
<evidence type="ECO:0000256" key="1">
    <source>
        <dbReference type="ARBA" id="ARBA00011738"/>
    </source>
</evidence>
<protein>
    <recommendedName>
        <fullName evidence="14">N-alpha-acetyltransferase</fullName>
        <ecNumber evidence="8">2.3.1.255</ecNumber>
        <ecNumber evidence="9">2.3.1.258</ecNumber>
    </recommendedName>
    <alternativeName>
        <fullName evidence="16">Amino-terminal acetyltransferase</fullName>
    </alternativeName>
    <alternativeName>
        <fullName evidence="15">N-terminal acetyltransferase</fullName>
    </alternativeName>
</protein>
<dbReference type="GO" id="GO:0031415">
    <property type="term" value="C:NatA complex"/>
    <property type="evidence" value="ECO:0007669"/>
    <property type="project" value="InterPro"/>
</dbReference>
<evidence type="ECO:0000256" key="9">
    <source>
        <dbReference type="ARBA" id="ARBA00039121"/>
    </source>
</evidence>
<evidence type="ECO:0000256" key="6">
    <source>
        <dbReference type="ARBA" id="ARBA00023315"/>
    </source>
</evidence>
<evidence type="ECO:0000256" key="3">
    <source>
        <dbReference type="ARBA" id="ARBA00022679"/>
    </source>
</evidence>
<evidence type="ECO:0000313" key="19">
    <source>
        <dbReference type="Proteomes" id="UP000007391"/>
    </source>
</evidence>
<evidence type="ECO:0000256" key="4">
    <source>
        <dbReference type="ARBA" id="ARBA00022723"/>
    </source>
</evidence>
<comment type="catalytic activity">
    <reaction evidence="11">
        <text>N-terminal L-alanyl-[protein] + acetyl-CoA = N-terminal N(alpha)-acetyl-L-alanyl-[protein] + CoA + H(+)</text>
        <dbReference type="Rhea" id="RHEA:50500"/>
        <dbReference type="Rhea" id="RHEA-COMP:12701"/>
        <dbReference type="Rhea" id="RHEA-COMP:12702"/>
        <dbReference type="ChEBI" id="CHEBI:15378"/>
        <dbReference type="ChEBI" id="CHEBI:57287"/>
        <dbReference type="ChEBI" id="CHEBI:57288"/>
        <dbReference type="ChEBI" id="CHEBI:64718"/>
        <dbReference type="ChEBI" id="CHEBI:83683"/>
        <dbReference type="EC" id="2.3.1.255"/>
    </reaction>
</comment>
<keyword evidence="3 18" id="KW-0808">Transferase</keyword>
<dbReference type="EC" id="2.3.1.258" evidence="9"/>
<dbReference type="AlphaFoldDB" id="I0A304"/>
<keyword evidence="5" id="KW-0862">Zinc</keyword>
<evidence type="ECO:0000256" key="13">
    <source>
        <dbReference type="ARBA" id="ARBA00051494"/>
    </source>
</evidence>
<organism evidence="18 19">
    <name type="scientific">Fervidicoccus fontis (strain DSM 19380 / JCM 18336 / VKM B-2539 / Kam940)</name>
    <dbReference type="NCBI Taxonomy" id="1163730"/>
    <lineage>
        <taxon>Archaea</taxon>
        <taxon>Thermoproteota</taxon>
        <taxon>Thermoprotei</taxon>
        <taxon>Fervidicoccales</taxon>
        <taxon>Fervidicoccaceae</taxon>
        <taxon>Fervidicoccus</taxon>
    </lineage>
</organism>
<evidence type="ECO:0000256" key="15">
    <source>
        <dbReference type="ARBA" id="ARBA00076912"/>
    </source>
</evidence>
<dbReference type="eggNOG" id="arCOG00833">
    <property type="taxonomic scope" value="Archaea"/>
</dbReference>
<evidence type="ECO:0000256" key="5">
    <source>
        <dbReference type="ARBA" id="ARBA00022833"/>
    </source>
</evidence>
<proteinExistence type="inferred from homology"/>
<dbReference type="InterPro" id="IPR006464">
    <property type="entry name" value="AcTrfase_RimI/Ard1"/>
</dbReference>
<keyword evidence="4" id="KW-0479">Metal-binding</keyword>
<dbReference type="SUPFAM" id="SSF55729">
    <property type="entry name" value="Acyl-CoA N-acyltransferases (Nat)"/>
    <property type="match status" value="1"/>
</dbReference>
<dbReference type="EMBL" id="CP003423">
    <property type="protein sequence ID" value="AFH43361.1"/>
    <property type="molecule type" value="Genomic_DNA"/>
</dbReference>
<dbReference type="STRING" id="1163730.FFONT_1373"/>
<dbReference type="GO" id="GO:0046872">
    <property type="term" value="F:metal ion binding"/>
    <property type="evidence" value="ECO:0007669"/>
    <property type="project" value="UniProtKB-KW"/>
</dbReference>
<reference evidence="19" key="1">
    <citation type="submission" date="2012-03" db="EMBL/GenBank/DDBJ databases">
        <title>Fervidicoccus fontis complete genome analysis confirms its distinct phylogenetic position and predicts its environmental function.</title>
        <authorList>
            <person name="Lebedinsky A.V."/>
            <person name="Mardanov A.V."/>
            <person name="Gumerov V.M."/>
            <person name="Beletsky A.V."/>
            <person name="Kublanov I.V."/>
            <person name="Perevalova A.A."/>
            <person name="Bonch-Osmolovskaya E.A."/>
            <person name="Ravin N.V."/>
            <person name="Skryabin K.G."/>
        </authorList>
    </citation>
    <scope>NUCLEOTIDE SEQUENCE [LARGE SCALE GENOMIC DNA]</scope>
    <source>
        <strain evidence="19">DSM 19380 / VKM B-2539 / Kam940</strain>
    </source>
</reference>
<evidence type="ECO:0000256" key="8">
    <source>
        <dbReference type="ARBA" id="ARBA00026110"/>
    </source>
</evidence>
<accession>I0A304</accession>
<keyword evidence="19" id="KW-1185">Reference proteome</keyword>
<dbReference type="Gene3D" id="3.40.630.30">
    <property type="match status" value="1"/>
</dbReference>
<evidence type="ECO:0000256" key="7">
    <source>
        <dbReference type="ARBA" id="ARBA00025786"/>
    </source>
</evidence>
<evidence type="ECO:0000256" key="12">
    <source>
        <dbReference type="ARBA" id="ARBA00049103"/>
    </source>
</evidence>
<dbReference type="InParanoid" id="I0A304"/>
<gene>
    <name evidence="18" type="ordered locus">FFONT_1373</name>
</gene>
<comment type="catalytic activity">
    <reaction evidence="13">
        <text>N-terminal L-methionyl-L-glutamyl-[protein] + acetyl-CoA = N-terminal N(alpha)-acetyl-L-methionyl-L-glutamyl-[protein] + CoA + H(+)</text>
        <dbReference type="Rhea" id="RHEA:50488"/>
        <dbReference type="Rhea" id="RHEA-COMP:12696"/>
        <dbReference type="Rhea" id="RHEA-COMP:12697"/>
        <dbReference type="ChEBI" id="CHEBI:15378"/>
        <dbReference type="ChEBI" id="CHEBI:57287"/>
        <dbReference type="ChEBI" id="CHEBI:57288"/>
        <dbReference type="ChEBI" id="CHEBI:133359"/>
        <dbReference type="ChEBI" id="CHEBI:133360"/>
    </reaction>
</comment>
<comment type="subunit">
    <text evidence="1">Homodimer.</text>
</comment>
<dbReference type="InterPro" id="IPR000182">
    <property type="entry name" value="GNAT_dom"/>
</dbReference>
<comment type="similarity">
    <text evidence="7">Belongs to the acetyltransferase family. ARD1 subfamily.</text>
</comment>
<dbReference type="NCBIfam" id="TIGR01575">
    <property type="entry name" value="rimI"/>
    <property type="match status" value="1"/>
</dbReference>
<dbReference type="FunCoup" id="I0A304">
    <property type="interactions" value="94"/>
</dbReference>
<dbReference type="Pfam" id="PF00583">
    <property type="entry name" value="Acetyltransf_1"/>
    <property type="match status" value="1"/>
</dbReference>
<keyword evidence="2" id="KW-0963">Cytoplasm</keyword>
<dbReference type="GO" id="GO:0120518">
    <property type="term" value="F:protein N-terminal-methionine acetyltransferase activity"/>
    <property type="evidence" value="ECO:0007669"/>
    <property type="project" value="UniProtKB-EC"/>
</dbReference>
<evidence type="ECO:0000256" key="10">
    <source>
        <dbReference type="ARBA" id="ARBA00047491"/>
    </source>
</evidence>
<evidence type="ECO:0000256" key="14">
    <source>
        <dbReference type="ARBA" id="ARBA00073228"/>
    </source>
</evidence>
<comment type="catalytic activity">
    <reaction evidence="12">
        <text>N-terminal L-methionyl-L-leucyl-[protein] + acetyl-CoA = N-terminal N(alpha)-acetyl-L-methionyl-L-leucyl-[protein] + CoA + H(+)</text>
        <dbReference type="Rhea" id="RHEA:50520"/>
        <dbReference type="Rhea" id="RHEA-COMP:12711"/>
        <dbReference type="Rhea" id="RHEA-COMP:12712"/>
        <dbReference type="ChEBI" id="CHEBI:15378"/>
        <dbReference type="ChEBI" id="CHEBI:57287"/>
        <dbReference type="ChEBI" id="CHEBI:57288"/>
        <dbReference type="ChEBI" id="CHEBI:133377"/>
        <dbReference type="ChEBI" id="CHEBI:133378"/>
        <dbReference type="EC" id="2.3.1.258"/>
    </reaction>
</comment>